<feature type="compositionally biased region" description="Basic and acidic residues" evidence="1">
    <location>
        <begin position="116"/>
        <end position="134"/>
    </location>
</feature>
<sequence>MSTTSKWLVGGAIVGVAAGAAAVASSQRARETVGDKASTSSSNVRQFVTAVRDNQEEIKEHMQDSGSKISEVADRASEDLKELIEVGKRLRGHADDMMQVINGMNREWRKLIDEISSEPDRLDQGDVELEHLPDPETASTDPSENK</sequence>
<comment type="caution">
    <text evidence="2">The sequence shown here is derived from an EMBL/GenBank/DDBJ whole genome shotgun (WGS) entry which is preliminary data.</text>
</comment>
<evidence type="ECO:0000313" key="2">
    <source>
        <dbReference type="EMBL" id="PRO65428.1"/>
    </source>
</evidence>
<dbReference type="Proteomes" id="UP000243650">
    <property type="component" value="Unassembled WGS sequence"/>
</dbReference>
<protein>
    <recommendedName>
        <fullName evidence="4">YtxH domain-containing protein</fullName>
    </recommendedName>
</protein>
<feature type="compositionally biased region" description="Polar residues" evidence="1">
    <location>
        <begin position="137"/>
        <end position="146"/>
    </location>
</feature>
<evidence type="ECO:0000256" key="1">
    <source>
        <dbReference type="SAM" id="MobiDB-lite"/>
    </source>
</evidence>
<evidence type="ECO:0008006" key="4">
    <source>
        <dbReference type="Google" id="ProtNLM"/>
    </source>
</evidence>
<accession>A0A2P6MGL2</accession>
<dbReference type="EMBL" id="PVNS01000008">
    <property type="protein sequence ID" value="PRO65428.1"/>
    <property type="molecule type" value="Genomic_DNA"/>
</dbReference>
<dbReference type="OrthoDB" id="2968994at2"/>
<proteinExistence type="predicted"/>
<keyword evidence="3" id="KW-1185">Reference proteome</keyword>
<organism evidence="2 3">
    <name type="scientific">Alkalicoccus urumqiensis</name>
    <name type="common">Bacillus urumqiensis</name>
    <dbReference type="NCBI Taxonomy" id="1548213"/>
    <lineage>
        <taxon>Bacteria</taxon>
        <taxon>Bacillati</taxon>
        <taxon>Bacillota</taxon>
        <taxon>Bacilli</taxon>
        <taxon>Bacillales</taxon>
        <taxon>Bacillaceae</taxon>
        <taxon>Alkalicoccus</taxon>
    </lineage>
</organism>
<reference evidence="2 3" key="1">
    <citation type="submission" date="2018-03" db="EMBL/GenBank/DDBJ databases">
        <title>Bacillus urumqiensis sp. nov., a moderately haloalkaliphilic bacterium isolated from a salt lake.</title>
        <authorList>
            <person name="Zhao B."/>
            <person name="Liao Z."/>
        </authorList>
    </citation>
    <scope>NUCLEOTIDE SEQUENCE [LARGE SCALE GENOMIC DNA]</scope>
    <source>
        <strain evidence="2 3">BZ-SZ-XJ18</strain>
    </source>
</reference>
<feature type="region of interest" description="Disordered" evidence="1">
    <location>
        <begin position="116"/>
        <end position="146"/>
    </location>
</feature>
<dbReference type="AlphaFoldDB" id="A0A2P6MGL2"/>
<dbReference type="RefSeq" id="WP_105959267.1">
    <property type="nucleotide sequence ID" value="NZ_PVNS01000008.1"/>
</dbReference>
<evidence type="ECO:0000313" key="3">
    <source>
        <dbReference type="Proteomes" id="UP000243650"/>
    </source>
</evidence>
<gene>
    <name evidence="2" type="ORF">C6I21_09725</name>
</gene>
<name>A0A2P6MGL2_ALKUR</name>